<keyword evidence="4" id="KW-0997">Cell inner membrane</keyword>
<dbReference type="HOGENOM" id="CLU_023843_2_1_5"/>
<keyword evidence="6" id="KW-1133">Transmembrane helix</keyword>
<keyword evidence="5" id="KW-0812">Transmembrane</keyword>
<name>D5BPF7_PUNMI</name>
<dbReference type="STRING" id="488538.SAR116_0196"/>
<sequence length="620" mass="66991">MLQAMRSGAKSPIMKAFLVFLAGGFALWGVGDITTGLIGGSDKAVSASEESLSPREVALEFERARRNYMPNSSTGEALQTGLLSEIVGSLSRAVIFNAENNTLGLTVTRAMQRDAVANETNFQDEMGSFSEGRFMQTLASAGISEAEYLGRVDSALKRDQLTRALVAGVVSNKAADTLLTKYELQQRVVKMQSFAVDADNIGTPSDADLDTYFSENKSSYDAPTVRSARVGFISATLIEADVDISEDMIKDAFGTRIDEFSTPETRVVRQMVFEDAKKANEARARVDQGEDFNAVAADMLNWTDTDVMLGTVTRDGLDGAIADAVFDASVNVVTGPVETLFGQHILIVDDITEGGNATLEDVRDEITRTLRSEEAIDLLYERANLLEDEIASGASLDEALGKAGGKIVTINDIDRNGLDIDGQPMVDDSEIAQESAIIEAIWTNDIGTLSVLQEASADIFFMVDVTTETEARPRTLDEVKQRAIKDWKLVQAIKSARAAADAAIANPASFDNIAASSKFRRNGLGLDHEAARLIANTAFAQANGDFDVVETGTEAIAVMTSEIIEAEQSEIDDTNKMVADIMKNAITEDVISFMAIKLSQEHDLQINIEPVRQLLVGSQQ</sequence>
<evidence type="ECO:0000256" key="9">
    <source>
        <dbReference type="ARBA" id="ARBA00030642"/>
    </source>
</evidence>
<evidence type="ECO:0000256" key="8">
    <source>
        <dbReference type="ARBA" id="ARBA00023186"/>
    </source>
</evidence>
<dbReference type="AlphaFoldDB" id="D5BPF7"/>
<dbReference type="InterPro" id="IPR052029">
    <property type="entry name" value="PpiD_chaperone"/>
</dbReference>
<evidence type="ECO:0000256" key="11">
    <source>
        <dbReference type="ARBA" id="ARBA00038408"/>
    </source>
</evidence>
<gene>
    <name evidence="16" type="ordered locus">SAR116_0196</name>
</gene>
<comment type="subcellular location">
    <subcellularLocation>
        <location evidence="1">Cell inner membrane</location>
        <topology evidence="1">Single-pass type II membrane protein</topology>
        <orientation evidence="1">Periplasmic side</orientation>
    </subcellularLocation>
</comment>
<evidence type="ECO:0000256" key="14">
    <source>
        <dbReference type="PROSITE-ProRule" id="PRU00278"/>
    </source>
</evidence>
<dbReference type="KEGG" id="apb:SAR116_0196"/>
<keyword evidence="17" id="KW-1185">Reference proteome</keyword>
<dbReference type="Gene3D" id="3.10.50.40">
    <property type="match status" value="1"/>
</dbReference>
<evidence type="ECO:0000256" key="2">
    <source>
        <dbReference type="ARBA" id="ARBA00018370"/>
    </source>
</evidence>
<keyword evidence="7" id="KW-0472">Membrane</keyword>
<dbReference type="SUPFAM" id="SSF109998">
    <property type="entry name" value="Triger factor/SurA peptide-binding domain-like"/>
    <property type="match status" value="1"/>
</dbReference>
<keyword evidence="8" id="KW-0143">Chaperone</keyword>
<dbReference type="GO" id="GO:0003755">
    <property type="term" value="F:peptidyl-prolyl cis-trans isomerase activity"/>
    <property type="evidence" value="ECO:0007669"/>
    <property type="project" value="UniProtKB-KW"/>
</dbReference>
<dbReference type="Pfam" id="PF13624">
    <property type="entry name" value="SurA_N_3"/>
    <property type="match status" value="1"/>
</dbReference>
<comment type="similarity">
    <text evidence="11">Belongs to the PpiD chaperone family.</text>
</comment>
<dbReference type="Proteomes" id="UP000007460">
    <property type="component" value="Chromosome"/>
</dbReference>
<evidence type="ECO:0000256" key="10">
    <source>
        <dbReference type="ARBA" id="ARBA00031484"/>
    </source>
</evidence>
<evidence type="ECO:0000256" key="6">
    <source>
        <dbReference type="ARBA" id="ARBA00022989"/>
    </source>
</evidence>
<dbReference type="InterPro" id="IPR046357">
    <property type="entry name" value="PPIase_dom_sf"/>
</dbReference>
<evidence type="ECO:0000256" key="13">
    <source>
        <dbReference type="ARBA" id="ARBA00042775"/>
    </source>
</evidence>
<dbReference type="SUPFAM" id="SSF54534">
    <property type="entry name" value="FKBP-like"/>
    <property type="match status" value="1"/>
</dbReference>
<evidence type="ECO:0000256" key="4">
    <source>
        <dbReference type="ARBA" id="ARBA00022519"/>
    </source>
</evidence>
<organism evidence="16 17">
    <name type="scientific">Puniceispirillum marinum (strain IMCC1322)</name>
    <dbReference type="NCBI Taxonomy" id="488538"/>
    <lineage>
        <taxon>Bacteria</taxon>
        <taxon>Pseudomonadati</taxon>
        <taxon>Pseudomonadota</taxon>
        <taxon>Alphaproteobacteria</taxon>
        <taxon>Candidatus Puniceispirillales</taxon>
        <taxon>Candidatus Puniceispirillaceae</taxon>
        <taxon>Candidatus Puniceispirillum</taxon>
    </lineage>
</organism>
<keyword evidence="14" id="KW-0697">Rotamase</keyword>
<keyword evidence="3" id="KW-1003">Cell membrane</keyword>
<dbReference type="Pfam" id="PF13145">
    <property type="entry name" value="Rotamase_2"/>
    <property type="match status" value="1"/>
</dbReference>
<keyword evidence="14 16" id="KW-0413">Isomerase</keyword>
<reference evidence="16 17" key="1">
    <citation type="journal article" date="2010" name="J. Bacteriol.">
        <title>Complete genome sequence of "Candidatus Puniceispirillum marinum" IMCC1322, a representative of the SAR116 clade in the Alphaproteobacteria.</title>
        <authorList>
            <person name="Oh H.M."/>
            <person name="Kwon K.K."/>
            <person name="Kang I."/>
            <person name="Kang S.G."/>
            <person name="Lee J.H."/>
            <person name="Kim S.J."/>
            <person name="Cho J.C."/>
        </authorList>
    </citation>
    <scope>NUCLEOTIDE SEQUENCE [LARGE SCALE GENOMIC DNA]</scope>
    <source>
        <strain evidence="16 17">IMCC1322</strain>
    </source>
</reference>
<evidence type="ECO:0000256" key="3">
    <source>
        <dbReference type="ARBA" id="ARBA00022475"/>
    </source>
</evidence>
<dbReference type="RefSeq" id="WP_013045069.1">
    <property type="nucleotide sequence ID" value="NC_014010.1"/>
</dbReference>
<dbReference type="InterPro" id="IPR027304">
    <property type="entry name" value="Trigger_fact/SurA_dom_sf"/>
</dbReference>
<evidence type="ECO:0000259" key="15">
    <source>
        <dbReference type="PROSITE" id="PS50198"/>
    </source>
</evidence>
<protein>
    <recommendedName>
        <fullName evidence="2">Parvulin-like PPIase</fullName>
    </recommendedName>
    <alternativeName>
        <fullName evidence="9">Peptidyl-prolyl cis-trans isomerase plp</fullName>
    </alternativeName>
    <alternativeName>
        <fullName evidence="12">Periplasmic chaperone PpiD</fullName>
    </alternativeName>
    <alternativeName>
        <fullName evidence="13">Periplasmic folding chaperone</fullName>
    </alternativeName>
    <alternativeName>
        <fullName evidence="10">Rotamase plp</fullName>
    </alternativeName>
</protein>
<dbReference type="PANTHER" id="PTHR47529:SF1">
    <property type="entry name" value="PERIPLASMIC CHAPERONE PPID"/>
    <property type="match status" value="1"/>
</dbReference>
<evidence type="ECO:0000313" key="17">
    <source>
        <dbReference type="Proteomes" id="UP000007460"/>
    </source>
</evidence>
<evidence type="ECO:0000256" key="5">
    <source>
        <dbReference type="ARBA" id="ARBA00022692"/>
    </source>
</evidence>
<proteinExistence type="inferred from homology"/>
<dbReference type="InterPro" id="IPR000297">
    <property type="entry name" value="PPIase_PpiC"/>
</dbReference>
<evidence type="ECO:0000256" key="1">
    <source>
        <dbReference type="ARBA" id="ARBA00004382"/>
    </source>
</evidence>
<evidence type="ECO:0000313" key="16">
    <source>
        <dbReference type="EMBL" id="ADE38439.1"/>
    </source>
</evidence>
<dbReference type="EMBL" id="CP001751">
    <property type="protein sequence ID" value="ADE38439.1"/>
    <property type="molecule type" value="Genomic_DNA"/>
</dbReference>
<dbReference type="PROSITE" id="PS50198">
    <property type="entry name" value="PPIC_PPIASE_2"/>
    <property type="match status" value="1"/>
</dbReference>
<dbReference type="PANTHER" id="PTHR47529">
    <property type="entry name" value="PEPTIDYL-PROLYL CIS-TRANS ISOMERASE D"/>
    <property type="match status" value="1"/>
</dbReference>
<evidence type="ECO:0000256" key="12">
    <source>
        <dbReference type="ARBA" id="ARBA00040743"/>
    </source>
</evidence>
<feature type="domain" description="PpiC" evidence="15">
    <location>
        <begin position="263"/>
        <end position="350"/>
    </location>
</feature>
<accession>D5BPF7</accession>
<dbReference type="OrthoDB" id="9768393at2"/>
<dbReference type="eggNOG" id="COG0760">
    <property type="taxonomic scope" value="Bacteria"/>
</dbReference>
<dbReference type="GO" id="GO:0005886">
    <property type="term" value="C:plasma membrane"/>
    <property type="evidence" value="ECO:0007669"/>
    <property type="project" value="UniProtKB-SubCell"/>
</dbReference>
<evidence type="ECO:0000256" key="7">
    <source>
        <dbReference type="ARBA" id="ARBA00023136"/>
    </source>
</evidence>